<dbReference type="HOGENOM" id="CLU_055342_0_0_1"/>
<dbReference type="OrthoDB" id="6351816at2759"/>
<dbReference type="Gene3D" id="1.20.1070.10">
    <property type="entry name" value="Rhodopsin 7-helix transmembrane proteins"/>
    <property type="match status" value="1"/>
</dbReference>
<feature type="transmembrane region" description="Helical" evidence="11">
    <location>
        <begin position="60"/>
        <end position="81"/>
    </location>
</feature>
<keyword evidence="7 11" id="KW-0472">Membrane</keyword>
<keyword evidence="8" id="KW-0675">Receptor</keyword>
<organism evidence="13 14">
    <name type="scientific">Daphnia pulex</name>
    <name type="common">Water flea</name>
    <dbReference type="NCBI Taxonomy" id="6669"/>
    <lineage>
        <taxon>Eukaryota</taxon>
        <taxon>Metazoa</taxon>
        <taxon>Ecdysozoa</taxon>
        <taxon>Arthropoda</taxon>
        <taxon>Crustacea</taxon>
        <taxon>Branchiopoda</taxon>
        <taxon>Diplostraca</taxon>
        <taxon>Cladocera</taxon>
        <taxon>Anomopoda</taxon>
        <taxon>Daphniidae</taxon>
        <taxon>Daphnia</taxon>
    </lineage>
</organism>
<dbReference type="GO" id="GO:0005886">
    <property type="term" value="C:plasma membrane"/>
    <property type="evidence" value="ECO:0000318"/>
    <property type="project" value="GO_Central"/>
</dbReference>
<dbReference type="KEGG" id="dpx:DAPPUDRAFT_316241"/>
<accession>E9GC99</accession>
<keyword evidence="6" id="KW-0297">G-protein coupled receptor</keyword>
<proteinExistence type="inferred from homology"/>
<evidence type="ECO:0000256" key="9">
    <source>
        <dbReference type="ARBA" id="ARBA00023180"/>
    </source>
</evidence>
<reference evidence="13 14" key="1">
    <citation type="journal article" date="2011" name="Science">
        <title>The ecoresponsive genome of Daphnia pulex.</title>
        <authorList>
            <person name="Colbourne J.K."/>
            <person name="Pfrender M.E."/>
            <person name="Gilbert D."/>
            <person name="Thomas W.K."/>
            <person name="Tucker A."/>
            <person name="Oakley T.H."/>
            <person name="Tokishita S."/>
            <person name="Aerts A."/>
            <person name="Arnold G.J."/>
            <person name="Basu M.K."/>
            <person name="Bauer D.J."/>
            <person name="Caceres C.E."/>
            <person name="Carmel L."/>
            <person name="Casola C."/>
            <person name="Choi J.H."/>
            <person name="Detter J.C."/>
            <person name="Dong Q."/>
            <person name="Dusheyko S."/>
            <person name="Eads B.D."/>
            <person name="Frohlich T."/>
            <person name="Geiler-Samerotte K.A."/>
            <person name="Gerlach D."/>
            <person name="Hatcher P."/>
            <person name="Jogdeo S."/>
            <person name="Krijgsveld J."/>
            <person name="Kriventseva E.V."/>
            <person name="Kultz D."/>
            <person name="Laforsch C."/>
            <person name="Lindquist E."/>
            <person name="Lopez J."/>
            <person name="Manak J.R."/>
            <person name="Muller J."/>
            <person name="Pangilinan J."/>
            <person name="Patwardhan R.P."/>
            <person name="Pitluck S."/>
            <person name="Pritham E.J."/>
            <person name="Rechtsteiner A."/>
            <person name="Rho M."/>
            <person name="Rogozin I.B."/>
            <person name="Sakarya O."/>
            <person name="Salamov A."/>
            <person name="Schaack S."/>
            <person name="Shapiro H."/>
            <person name="Shiga Y."/>
            <person name="Skalitzky C."/>
            <person name="Smith Z."/>
            <person name="Souvorov A."/>
            <person name="Sung W."/>
            <person name="Tang Z."/>
            <person name="Tsuchiya D."/>
            <person name="Tu H."/>
            <person name="Vos H."/>
            <person name="Wang M."/>
            <person name="Wolf Y.I."/>
            <person name="Yamagata H."/>
            <person name="Yamada T."/>
            <person name="Ye Y."/>
            <person name="Shaw J.R."/>
            <person name="Andrews J."/>
            <person name="Crease T.J."/>
            <person name="Tang H."/>
            <person name="Lucas S.M."/>
            <person name="Robertson H.M."/>
            <person name="Bork P."/>
            <person name="Koonin E.V."/>
            <person name="Zdobnov E.M."/>
            <person name="Grigoriev I.V."/>
            <person name="Lynch M."/>
            <person name="Boore J.L."/>
        </authorList>
    </citation>
    <scope>NUCLEOTIDE SEQUENCE [LARGE SCALE GENOMIC DNA]</scope>
</reference>
<dbReference type="InterPro" id="IPR000276">
    <property type="entry name" value="GPCR_Rhodpsn"/>
</dbReference>
<dbReference type="InterPro" id="IPR017452">
    <property type="entry name" value="GPCR_Rhodpsn_7TM"/>
</dbReference>
<name>E9GC99_DAPPU</name>
<comment type="subcellular location">
    <subcellularLocation>
        <location evidence="1">Cell membrane</location>
        <topology evidence="1">Multi-pass membrane protein</topology>
    </subcellularLocation>
</comment>
<dbReference type="AlphaFoldDB" id="E9GC99"/>
<keyword evidence="14" id="KW-1185">Reference proteome</keyword>
<dbReference type="Pfam" id="PF00001">
    <property type="entry name" value="7tm_1"/>
    <property type="match status" value="1"/>
</dbReference>
<dbReference type="GO" id="GO:0001609">
    <property type="term" value="F:G protein-coupled adenosine receptor activity"/>
    <property type="evidence" value="ECO:0000318"/>
    <property type="project" value="GO_Central"/>
</dbReference>
<dbReference type="GO" id="GO:0001973">
    <property type="term" value="P:G protein-coupled adenosine receptor signaling pathway"/>
    <property type="evidence" value="ECO:0000318"/>
    <property type="project" value="GO_Central"/>
</dbReference>
<evidence type="ECO:0000256" key="11">
    <source>
        <dbReference type="SAM" id="Phobius"/>
    </source>
</evidence>
<keyword evidence="9" id="KW-0325">Glycoprotein</keyword>
<evidence type="ECO:0000256" key="6">
    <source>
        <dbReference type="ARBA" id="ARBA00023040"/>
    </source>
</evidence>
<evidence type="ECO:0000256" key="5">
    <source>
        <dbReference type="ARBA" id="ARBA00022989"/>
    </source>
</evidence>
<protein>
    <recommendedName>
        <fullName evidence="12">G-protein coupled receptors family 1 profile domain-containing protein</fullName>
    </recommendedName>
</protein>
<evidence type="ECO:0000256" key="10">
    <source>
        <dbReference type="ARBA" id="ARBA00023224"/>
    </source>
</evidence>
<evidence type="ECO:0000256" key="2">
    <source>
        <dbReference type="ARBA" id="ARBA00010663"/>
    </source>
</evidence>
<evidence type="ECO:0000256" key="3">
    <source>
        <dbReference type="ARBA" id="ARBA00022475"/>
    </source>
</evidence>
<gene>
    <name evidence="13" type="ORF">DAPPUDRAFT_316241</name>
</gene>
<keyword evidence="3" id="KW-1003">Cell membrane</keyword>
<dbReference type="GO" id="GO:0007189">
    <property type="term" value="P:adenylate cyclase-activating G protein-coupled receptor signaling pathway"/>
    <property type="evidence" value="ECO:0000318"/>
    <property type="project" value="GO_Central"/>
</dbReference>
<evidence type="ECO:0000313" key="13">
    <source>
        <dbReference type="EMBL" id="EFX82895.1"/>
    </source>
</evidence>
<keyword evidence="4 11" id="KW-0812">Transmembrane</keyword>
<evidence type="ECO:0000256" key="1">
    <source>
        <dbReference type="ARBA" id="ARBA00004651"/>
    </source>
</evidence>
<evidence type="ECO:0000313" key="14">
    <source>
        <dbReference type="Proteomes" id="UP000000305"/>
    </source>
</evidence>
<dbReference type="PANTHER" id="PTHR24246">
    <property type="entry name" value="OLFACTORY RECEPTOR AND ADENOSINE RECEPTOR"/>
    <property type="match status" value="1"/>
</dbReference>
<evidence type="ECO:0000256" key="4">
    <source>
        <dbReference type="ARBA" id="ARBA00022692"/>
    </source>
</evidence>
<feature type="transmembrane region" description="Helical" evidence="11">
    <location>
        <begin position="20"/>
        <end position="39"/>
    </location>
</feature>
<dbReference type="PhylomeDB" id="E9GC99"/>
<evidence type="ECO:0000256" key="7">
    <source>
        <dbReference type="ARBA" id="ARBA00023136"/>
    </source>
</evidence>
<evidence type="ECO:0000259" key="12">
    <source>
        <dbReference type="PROSITE" id="PS50262"/>
    </source>
</evidence>
<keyword evidence="10" id="KW-0807">Transducer</keyword>
<feature type="transmembrane region" description="Helical" evidence="11">
    <location>
        <begin position="93"/>
        <end position="119"/>
    </location>
</feature>
<dbReference type="PROSITE" id="PS50262">
    <property type="entry name" value="G_PROTEIN_RECEP_F1_2"/>
    <property type="match status" value="1"/>
</dbReference>
<sequence length="335" mass="39052">MALELVTVLRRDYFACRFVILFYPVDYSILLICMSLAALDRYLSIVRFDWYQVNVTNRRVILLIVIAVGITYIIFTCPFWTGYRSIYTCTTTLIHSVWAFTWNLFLGVVCLVLHFKIFVETKTLIRRYVPKYLRKPVTVKFENKSFIRQPSIISSVDPSLKNNETAEQLLSTVSENPSVVGGENPSIFFPDAEFTQTHVSHHQDSTDECHRDSHLPLVSQAINNLGDTESFPWMPNRSKVNRLEVQAALNLSVNILPFWLCTFPVACNTIALYWCIRLDAKCDNIMEPLVIFWETFMLHSIYNPIMYMATCSEFRRALRHTVKKLSTKFRWVLRK</sequence>
<dbReference type="InParanoid" id="E9GC99"/>
<keyword evidence="5 11" id="KW-1133">Transmembrane helix</keyword>
<evidence type="ECO:0000256" key="8">
    <source>
        <dbReference type="ARBA" id="ARBA00023170"/>
    </source>
</evidence>
<comment type="similarity">
    <text evidence="2">Belongs to the G-protein coupled receptor 1 family.</text>
</comment>
<dbReference type="SUPFAM" id="SSF81321">
    <property type="entry name" value="Family A G protein-coupled receptor-like"/>
    <property type="match status" value="1"/>
</dbReference>
<dbReference type="EMBL" id="GL732539">
    <property type="protein sequence ID" value="EFX82895.1"/>
    <property type="molecule type" value="Genomic_DNA"/>
</dbReference>
<dbReference type="PANTHER" id="PTHR24246:SF27">
    <property type="entry name" value="ADENOSINE RECEPTOR, ISOFORM A"/>
    <property type="match status" value="1"/>
</dbReference>
<dbReference type="Proteomes" id="UP000000305">
    <property type="component" value="Unassembled WGS sequence"/>
</dbReference>
<feature type="domain" description="G-protein coupled receptors family 1 profile" evidence="12">
    <location>
        <begin position="1"/>
        <end position="307"/>
    </location>
</feature>